<evidence type="ECO:0000256" key="4">
    <source>
        <dbReference type="SAM" id="Phobius"/>
    </source>
</evidence>
<dbReference type="Proteomes" id="UP000033774">
    <property type="component" value="Unassembled WGS sequence"/>
</dbReference>
<gene>
    <name evidence="6" type="ORF">VZ95_16055</name>
</gene>
<evidence type="ECO:0000259" key="5">
    <source>
        <dbReference type="PROSITE" id="PS51503"/>
    </source>
</evidence>
<feature type="domain" description="HIG1" evidence="5">
    <location>
        <begin position="1"/>
        <end position="65"/>
    </location>
</feature>
<comment type="caution">
    <text evidence="6">The sequence shown here is derived from an EMBL/GenBank/DDBJ whole genome shotgun (WGS) entry which is preliminary data.</text>
</comment>
<dbReference type="Pfam" id="PF04588">
    <property type="entry name" value="HIG_1_N"/>
    <property type="match status" value="1"/>
</dbReference>
<dbReference type="PROSITE" id="PS51503">
    <property type="entry name" value="HIG1"/>
    <property type="match status" value="1"/>
</dbReference>
<accession>A0A0F3IPP2</accession>
<dbReference type="AlphaFoldDB" id="A0A0F3IPP2"/>
<name>A0A0F3IPP2_9PROT</name>
<sequence>MSTILLVLLGAAMLAVLVTLFIGLFTMARGGTGAPAKQNKLMQMRVGFQAVALVLFVLALMSSQT</sequence>
<keyword evidence="3 4" id="KW-0472">Membrane</keyword>
<reference evidence="6 7" key="1">
    <citation type="submission" date="2015-03" db="EMBL/GenBank/DDBJ databases">
        <title>Draft genome sequence of Elstera litoralis.</title>
        <authorList>
            <person name="Rahalkar M.C."/>
            <person name="Dhakephalkar P.K."/>
            <person name="Pore S.D."/>
            <person name="Arora P."/>
            <person name="Kapse N.G."/>
            <person name="Pandit P.S."/>
        </authorList>
    </citation>
    <scope>NUCLEOTIDE SEQUENCE [LARGE SCALE GENOMIC DNA]</scope>
    <source>
        <strain evidence="6 7">Dia-1</strain>
    </source>
</reference>
<protein>
    <recommendedName>
        <fullName evidence="5">HIG1 domain-containing protein</fullName>
    </recommendedName>
</protein>
<dbReference type="InterPro" id="IPR007667">
    <property type="entry name" value="Hypoxia_induced_domain"/>
</dbReference>
<keyword evidence="7" id="KW-1185">Reference proteome</keyword>
<evidence type="ECO:0000313" key="7">
    <source>
        <dbReference type="Proteomes" id="UP000033774"/>
    </source>
</evidence>
<keyword evidence="1 4" id="KW-0812">Transmembrane</keyword>
<evidence type="ECO:0000256" key="1">
    <source>
        <dbReference type="ARBA" id="ARBA00022692"/>
    </source>
</evidence>
<dbReference type="EMBL" id="LAJY01000479">
    <property type="protein sequence ID" value="KJV08705.1"/>
    <property type="molecule type" value="Genomic_DNA"/>
</dbReference>
<evidence type="ECO:0000256" key="3">
    <source>
        <dbReference type="ARBA" id="ARBA00023136"/>
    </source>
</evidence>
<evidence type="ECO:0000313" key="6">
    <source>
        <dbReference type="EMBL" id="KJV08705.1"/>
    </source>
</evidence>
<dbReference type="NCBIfam" id="NF033233">
    <property type="entry name" value="twin_helix"/>
    <property type="match status" value="1"/>
</dbReference>
<dbReference type="RefSeq" id="WP_045776758.1">
    <property type="nucleotide sequence ID" value="NZ_LAJY01000479.1"/>
</dbReference>
<evidence type="ECO:0000256" key="2">
    <source>
        <dbReference type="ARBA" id="ARBA00022989"/>
    </source>
</evidence>
<feature type="transmembrane region" description="Helical" evidence="4">
    <location>
        <begin position="46"/>
        <end position="63"/>
    </location>
</feature>
<keyword evidence="2 4" id="KW-1133">Transmembrane helix</keyword>
<proteinExistence type="predicted"/>
<organism evidence="6 7">
    <name type="scientific">Elstera litoralis</name>
    <dbReference type="NCBI Taxonomy" id="552518"/>
    <lineage>
        <taxon>Bacteria</taxon>
        <taxon>Pseudomonadati</taxon>
        <taxon>Pseudomonadota</taxon>
        <taxon>Alphaproteobacteria</taxon>
        <taxon>Rhodospirillales</taxon>
        <taxon>Rhodospirillaceae</taxon>
        <taxon>Elstera</taxon>
    </lineage>
</organism>